<comment type="caution">
    <text evidence="1">The sequence shown here is derived from an EMBL/GenBank/DDBJ whole genome shotgun (WGS) entry which is preliminary data.</text>
</comment>
<protein>
    <recommendedName>
        <fullName evidence="3">Transmembrane protein</fullName>
    </recommendedName>
</protein>
<evidence type="ECO:0000313" key="1">
    <source>
        <dbReference type="EMBL" id="KAK9999438.1"/>
    </source>
</evidence>
<name>A0AAW2CPP1_9ROSI</name>
<evidence type="ECO:0008006" key="3">
    <source>
        <dbReference type="Google" id="ProtNLM"/>
    </source>
</evidence>
<dbReference type="AlphaFoldDB" id="A0AAW2CPP1"/>
<reference evidence="1 2" key="1">
    <citation type="submission" date="2024-01" db="EMBL/GenBank/DDBJ databases">
        <title>A telomere-to-telomere, gap-free genome of sweet tea (Lithocarpus litseifolius).</title>
        <authorList>
            <person name="Zhou J."/>
        </authorList>
    </citation>
    <scope>NUCLEOTIDE SEQUENCE [LARGE SCALE GENOMIC DNA]</scope>
    <source>
        <strain evidence="1">Zhou-2022a</strain>
        <tissue evidence="1">Leaf</tissue>
    </source>
</reference>
<organism evidence="1 2">
    <name type="scientific">Lithocarpus litseifolius</name>
    <dbReference type="NCBI Taxonomy" id="425828"/>
    <lineage>
        <taxon>Eukaryota</taxon>
        <taxon>Viridiplantae</taxon>
        <taxon>Streptophyta</taxon>
        <taxon>Embryophyta</taxon>
        <taxon>Tracheophyta</taxon>
        <taxon>Spermatophyta</taxon>
        <taxon>Magnoliopsida</taxon>
        <taxon>eudicotyledons</taxon>
        <taxon>Gunneridae</taxon>
        <taxon>Pentapetalae</taxon>
        <taxon>rosids</taxon>
        <taxon>fabids</taxon>
        <taxon>Fagales</taxon>
        <taxon>Fagaceae</taxon>
        <taxon>Lithocarpus</taxon>
    </lineage>
</organism>
<accession>A0AAW2CPP1</accession>
<evidence type="ECO:0000313" key="2">
    <source>
        <dbReference type="Proteomes" id="UP001459277"/>
    </source>
</evidence>
<dbReference type="Proteomes" id="UP001459277">
    <property type="component" value="Unassembled WGS sequence"/>
</dbReference>
<dbReference type="EMBL" id="JAZDWU010000006">
    <property type="protein sequence ID" value="KAK9999438.1"/>
    <property type="molecule type" value="Genomic_DNA"/>
</dbReference>
<gene>
    <name evidence="1" type="ORF">SO802_019041</name>
</gene>
<keyword evidence="2" id="KW-1185">Reference proteome</keyword>
<sequence>MEPTFWMVVGMCINIKVTCDSNGGCHGGGVVASGDEVVGLGGDEVVILVACFSFLLVGGDEVVGLGFVILVVGNCGGCGCDCDLLGLRRKWWVSLEEEKDTDKNKEKEI</sequence>
<proteinExistence type="predicted"/>